<gene>
    <name evidence="2" type="ORF">ACFOGJ_07275</name>
</gene>
<dbReference type="Pfam" id="PF12697">
    <property type="entry name" value="Abhydrolase_6"/>
    <property type="match status" value="1"/>
</dbReference>
<name>A0ABV7KXB5_9PROT</name>
<evidence type="ECO:0000313" key="3">
    <source>
        <dbReference type="Proteomes" id="UP001595528"/>
    </source>
</evidence>
<dbReference type="InterPro" id="IPR000073">
    <property type="entry name" value="AB_hydrolase_1"/>
</dbReference>
<dbReference type="SUPFAM" id="SSF53474">
    <property type="entry name" value="alpha/beta-Hydrolases"/>
    <property type="match status" value="1"/>
</dbReference>
<dbReference type="Gene3D" id="3.40.50.1820">
    <property type="entry name" value="alpha/beta hydrolase"/>
    <property type="match status" value="1"/>
</dbReference>
<accession>A0ABV7KXB5</accession>
<comment type="caution">
    <text evidence="2">The sequence shown here is derived from an EMBL/GenBank/DDBJ whole genome shotgun (WGS) entry which is preliminary data.</text>
</comment>
<keyword evidence="3" id="KW-1185">Reference proteome</keyword>
<protein>
    <submittedName>
        <fullName evidence="2">Alpha/beta fold hydrolase</fullName>
    </submittedName>
</protein>
<dbReference type="PANTHER" id="PTHR43798">
    <property type="entry name" value="MONOACYLGLYCEROL LIPASE"/>
    <property type="match status" value="1"/>
</dbReference>
<reference evidence="3" key="1">
    <citation type="journal article" date="2019" name="Int. J. Syst. Evol. Microbiol.">
        <title>The Global Catalogue of Microorganisms (GCM) 10K type strain sequencing project: providing services to taxonomists for standard genome sequencing and annotation.</title>
        <authorList>
            <consortium name="The Broad Institute Genomics Platform"/>
            <consortium name="The Broad Institute Genome Sequencing Center for Infectious Disease"/>
            <person name="Wu L."/>
            <person name="Ma J."/>
        </authorList>
    </citation>
    <scope>NUCLEOTIDE SEQUENCE [LARGE SCALE GENOMIC DNA]</scope>
    <source>
        <strain evidence="3">KCTC 42964</strain>
    </source>
</reference>
<dbReference type="RefSeq" id="WP_379899184.1">
    <property type="nucleotide sequence ID" value="NZ_JBHRTR010000019.1"/>
</dbReference>
<feature type="domain" description="AB hydrolase-1" evidence="1">
    <location>
        <begin position="27"/>
        <end position="263"/>
    </location>
</feature>
<dbReference type="EMBL" id="JBHRTR010000019">
    <property type="protein sequence ID" value="MFC3227023.1"/>
    <property type="molecule type" value="Genomic_DNA"/>
</dbReference>
<dbReference type="GO" id="GO:0016787">
    <property type="term" value="F:hydrolase activity"/>
    <property type="evidence" value="ECO:0007669"/>
    <property type="project" value="UniProtKB-KW"/>
</dbReference>
<dbReference type="PRINTS" id="PR00111">
    <property type="entry name" value="ABHYDROLASE"/>
</dbReference>
<sequence>MLPKAETLSTSHGAISLADSGGSGPAVLMIHGNSARKEIFRHQFDPALTARYRLLAFDLPGHGESADAADPKRSYTLMGYADLAAEILAMRGIAKATVLGWSLGGHIGIEMINQAKLPLSGLLITGTPPVPNDVAVIGKAFHPSPVMDLTGAAEFSDADAELYCKHTCGLAVPLDPLIVAGYKRTHGLSRTTMFESFTGLEVPDQAAVVAGTEVPVAVVSGGDESFVNNDYLGRCRYGNLWRGTIFVLPGVGHAPFWEAPPRFNPLFAAFLDEVAG</sequence>
<dbReference type="Proteomes" id="UP001595528">
    <property type="component" value="Unassembled WGS sequence"/>
</dbReference>
<dbReference type="InterPro" id="IPR029058">
    <property type="entry name" value="AB_hydrolase_fold"/>
</dbReference>
<organism evidence="2 3">
    <name type="scientific">Marinibaculum pumilum</name>
    <dbReference type="NCBI Taxonomy" id="1766165"/>
    <lineage>
        <taxon>Bacteria</taxon>
        <taxon>Pseudomonadati</taxon>
        <taxon>Pseudomonadota</taxon>
        <taxon>Alphaproteobacteria</taxon>
        <taxon>Rhodospirillales</taxon>
        <taxon>Rhodospirillaceae</taxon>
        <taxon>Marinibaculum</taxon>
    </lineage>
</organism>
<proteinExistence type="predicted"/>
<evidence type="ECO:0000313" key="2">
    <source>
        <dbReference type="EMBL" id="MFC3227023.1"/>
    </source>
</evidence>
<dbReference type="PANTHER" id="PTHR43798:SF33">
    <property type="entry name" value="HYDROLASE, PUTATIVE (AFU_ORTHOLOGUE AFUA_2G14860)-RELATED"/>
    <property type="match status" value="1"/>
</dbReference>
<keyword evidence="2" id="KW-0378">Hydrolase</keyword>
<dbReference type="InterPro" id="IPR050266">
    <property type="entry name" value="AB_hydrolase_sf"/>
</dbReference>
<evidence type="ECO:0000259" key="1">
    <source>
        <dbReference type="Pfam" id="PF12697"/>
    </source>
</evidence>